<evidence type="ECO:0000313" key="2">
    <source>
        <dbReference type="EMBL" id="SUY45380.1"/>
    </source>
</evidence>
<organism evidence="2 3">
    <name type="scientific">Clostridium putrefaciens</name>
    <dbReference type="NCBI Taxonomy" id="99675"/>
    <lineage>
        <taxon>Bacteria</taxon>
        <taxon>Bacillati</taxon>
        <taxon>Bacillota</taxon>
        <taxon>Clostridia</taxon>
        <taxon>Eubacteriales</taxon>
        <taxon>Clostridiaceae</taxon>
        <taxon>Clostridium</taxon>
    </lineage>
</organism>
<keyword evidence="1" id="KW-1133">Transmembrane helix</keyword>
<evidence type="ECO:0000256" key="1">
    <source>
        <dbReference type="SAM" id="Phobius"/>
    </source>
</evidence>
<name>A0A381J6I8_9CLOT</name>
<keyword evidence="1" id="KW-0812">Transmembrane</keyword>
<dbReference type="Gene3D" id="3.30.1870.10">
    <property type="entry name" value="EreA-like, domain 2"/>
    <property type="match status" value="1"/>
</dbReference>
<accession>A0A381J6I8</accession>
<dbReference type="EMBL" id="UFWZ01000001">
    <property type="protein sequence ID" value="SUY45380.1"/>
    <property type="molecule type" value="Genomic_DNA"/>
</dbReference>
<dbReference type="AlphaFoldDB" id="A0A381J6I8"/>
<keyword evidence="3" id="KW-1185">Reference proteome</keyword>
<gene>
    <name evidence="2" type="ORF">NCTC9836_00259</name>
</gene>
<dbReference type="SUPFAM" id="SSF159501">
    <property type="entry name" value="EreA/ChaN-like"/>
    <property type="match status" value="1"/>
</dbReference>
<sequence>MKKKVYFLIMLFICIVVSIITFHKIHLYHTGYKCKKELYKMHSIIDVSDSTFEGLSLLNTDLHNNDIFLSGEKHGSVKSIQMNLYLLKYFVEKENIKYILYEGGYANAEYLNTYLDTGDESIIEYLFYKSTNTLSYTMENYDLLKEIYEYNLTLPKDKKLKFVGIDLETPSVAIKYIHSLIPDSMPNNEIVQEFIYSIKMISKGNYLTESKRSIELLNQGEKEIKEYLGGNFFSLSFALKNLSISDNQLSRENILIDNFMTLYEHLPKEKFFGQFGGAHTNLSILSESLASYLQNIYEPTKGKVISIEFDYVNSYTYVPNVPSLDINPTIYTSTSPDFFLKDKSTALIKLNYENSIYNEKDIFLNPNNPQTEYFQYLIMFSDSSGATRWSLLR</sequence>
<feature type="transmembrane region" description="Helical" evidence="1">
    <location>
        <begin position="5"/>
        <end position="25"/>
    </location>
</feature>
<keyword evidence="1" id="KW-0472">Membrane</keyword>
<evidence type="ECO:0008006" key="4">
    <source>
        <dbReference type="Google" id="ProtNLM"/>
    </source>
</evidence>
<proteinExistence type="predicted"/>
<dbReference type="RefSeq" id="WP_115640117.1">
    <property type="nucleotide sequence ID" value="NZ_UFWZ01000001.1"/>
</dbReference>
<protein>
    <recommendedName>
        <fullName evidence="4">Erythromycin esterase</fullName>
    </recommendedName>
</protein>
<dbReference type="Proteomes" id="UP000254664">
    <property type="component" value="Unassembled WGS sequence"/>
</dbReference>
<evidence type="ECO:0000313" key="3">
    <source>
        <dbReference type="Proteomes" id="UP000254664"/>
    </source>
</evidence>
<reference evidence="2 3" key="1">
    <citation type="submission" date="2018-06" db="EMBL/GenBank/DDBJ databases">
        <authorList>
            <consortium name="Pathogen Informatics"/>
            <person name="Doyle S."/>
        </authorList>
    </citation>
    <scope>NUCLEOTIDE SEQUENCE [LARGE SCALE GENOMIC DNA]</scope>
    <source>
        <strain evidence="2 3">NCTC9836</strain>
    </source>
</reference>
<dbReference type="OrthoDB" id="1878475at2"/>